<evidence type="ECO:0000256" key="15">
    <source>
        <dbReference type="SAM" id="SignalP"/>
    </source>
</evidence>
<sequence>MKKIIALFFALSIFCVSIPLNANADVAGLTLCSESPAFQKRLNSSVKKLEGRLAKYEANTPPALALEEQINKTKNRFDRYGKAGLLCGNDGLPHLIADGRWSHAGEFVIPGLMFLYITGWIGWTGRSYLKATRTAKKPTEKEIIIDVPLASQFMLSGFIWPFAAWQEFSSGNLLAPADEITVSPR</sequence>
<keyword evidence="7 13" id="KW-0603">Photosystem I</keyword>
<keyword evidence="5 14" id="KW-0812">Transmembrane</keyword>
<feature type="chain" id="PRO_5011265564" description="Photosystem I reaction center subunit III" evidence="15">
    <location>
        <begin position="25"/>
        <end position="185"/>
    </location>
</feature>
<evidence type="ECO:0000256" key="1">
    <source>
        <dbReference type="ARBA" id="ARBA00004334"/>
    </source>
</evidence>
<reference evidence="16" key="1">
    <citation type="journal article" date="2016" name="BMC Biol.">
        <title>Parallel evolution of highly conserved plastid genome architecture in red seaweeds and seed plants.</title>
        <authorList>
            <person name="Lee J."/>
            <person name="Cho C.H."/>
            <person name="Park S.I."/>
            <person name="Choi J.W."/>
            <person name="Song H.S."/>
            <person name="West J.A."/>
            <person name="Bhattacharya D."/>
            <person name="Yoon H.S."/>
        </authorList>
    </citation>
    <scope>NUCLEOTIDE SEQUENCE</scope>
</reference>
<evidence type="ECO:0000256" key="12">
    <source>
        <dbReference type="ARBA" id="ARBA00033433"/>
    </source>
</evidence>
<keyword evidence="9" id="KW-0793">Thylakoid</keyword>
<keyword evidence="4 13" id="KW-0602">Photosynthesis</keyword>
<comment type="function">
    <text evidence="11">Probably participates in efficiency of electron transfer from plastocyanin to P700 (or cytochrome c553 in algae and cyanobacteria). This plastocyanin-docking protein contributes to the specific association of plastocyanin to PSI.</text>
</comment>
<evidence type="ECO:0000256" key="10">
    <source>
        <dbReference type="ARBA" id="ARBA00023136"/>
    </source>
</evidence>
<reference evidence="16" key="2">
    <citation type="submission" date="2017-07" db="EMBL/GenBank/DDBJ databases">
        <authorList>
            <person name="Sun Z.S."/>
            <person name="Albrecht U."/>
            <person name="Echele G."/>
            <person name="Lee C.C."/>
        </authorList>
    </citation>
    <scope>NUCLEOTIDE SEQUENCE</scope>
</reference>
<gene>
    <name evidence="16" type="primary">psaF</name>
    <name evidence="16" type="ORF">Eryt_091</name>
</gene>
<dbReference type="Gene3D" id="1.10.8.110">
    <property type="entry name" value="Photosystem I PsaF, reaction centre subunit III"/>
    <property type="match status" value="1"/>
</dbReference>
<evidence type="ECO:0000256" key="4">
    <source>
        <dbReference type="ARBA" id="ARBA00022531"/>
    </source>
</evidence>
<name>A0A220T081_9RHOD</name>
<evidence type="ECO:0000313" key="16">
    <source>
        <dbReference type="EMBL" id="ASK39548.1"/>
    </source>
</evidence>
<geneLocation type="plastid" evidence="16"/>
<protein>
    <recommendedName>
        <fullName evidence="3 13">Photosystem I reaction center subunit III</fullName>
    </recommendedName>
    <alternativeName>
        <fullName evidence="12 13">PSI-F</fullName>
    </alternativeName>
</protein>
<evidence type="ECO:0000256" key="8">
    <source>
        <dbReference type="ARBA" id="ARBA00022989"/>
    </source>
</evidence>
<feature type="transmembrane region" description="Helical" evidence="14">
    <location>
        <begin position="107"/>
        <end position="123"/>
    </location>
</feature>
<dbReference type="GO" id="GO:0009538">
    <property type="term" value="C:photosystem I reaction center"/>
    <property type="evidence" value="ECO:0007669"/>
    <property type="project" value="UniProtKB-UniRule"/>
</dbReference>
<organism evidence="16">
    <name type="scientific">Erythrotrichia carnea</name>
    <dbReference type="NCBI Taxonomy" id="35151"/>
    <lineage>
        <taxon>Eukaryota</taxon>
        <taxon>Rhodophyta</taxon>
        <taxon>Compsopogonophyceae</taxon>
        <taxon>Erythropeltidales</taxon>
        <taxon>Erythrotrichiaceae</taxon>
        <taxon>Erythrotrichia</taxon>
    </lineage>
</organism>
<accession>A0A220T081</accession>
<dbReference type="PANTHER" id="PTHR34939">
    <property type="entry name" value="PHOTOSYSTEM I REACTION CENTER SUBUNIT III, CHLOROPLASTIC"/>
    <property type="match status" value="1"/>
</dbReference>
<dbReference type="GeneID" id="33865557"/>
<dbReference type="EMBL" id="KX284721">
    <property type="protein sequence ID" value="ASK39548.1"/>
    <property type="molecule type" value="Genomic_DNA"/>
</dbReference>
<proteinExistence type="inferred from homology"/>
<dbReference type="GO" id="GO:0015979">
    <property type="term" value="P:photosynthesis"/>
    <property type="evidence" value="ECO:0007669"/>
    <property type="project" value="UniProtKB-UniRule"/>
</dbReference>
<dbReference type="InterPro" id="IPR003666">
    <property type="entry name" value="PSI_PsaF"/>
</dbReference>
<feature type="signal peptide" evidence="15">
    <location>
        <begin position="1"/>
        <end position="24"/>
    </location>
</feature>
<dbReference type="FunFam" id="1.10.8.110:FF:000001">
    <property type="entry name" value="Photosystem I reaction center subunit III"/>
    <property type="match status" value="1"/>
</dbReference>
<evidence type="ECO:0000256" key="6">
    <source>
        <dbReference type="ARBA" id="ARBA00022729"/>
    </source>
</evidence>
<evidence type="ECO:0000256" key="2">
    <source>
        <dbReference type="ARBA" id="ARBA00008386"/>
    </source>
</evidence>
<evidence type="ECO:0000256" key="7">
    <source>
        <dbReference type="ARBA" id="ARBA00022836"/>
    </source>
</evidence>
<evidence type="ECO:0000256" key="14">
    <source>
        <dbReference type="SAM" id="Phobius"/>
    </source>
</evidence>
<keyword evidence="16" id="KW-0934">Plastid</keyword>
<comment type="function">
    <text evidence="13">Participates in efficiency of electron transfer from plastocyanin to P700 (or cytochrome c553 in algae and cyanobacteria). This plastocyanin-docking protein contributes to the specific association of plastocyanin to PSI.</text>
</comment>
<keyword evidence="10 14" id="KW-0472">Membrane</keyword>
<dbReference type="AlphaFoldDB" id="A0A220T081"/>
<evidence type="ECO:0000256" key="9">
    <source>
        <dbReference type="ARBA" id="ARBA00023078"/>
    </source>
</evidence>
<dbReference type="SUPFAM" id="SSF81536">
    <property type="entry name" value="Subunit III of photosystem I reaction centre, PsaF"/>
    <property type="match status" value="1"/>
</dbReference>
<dbReference type="RefSeq" id="YP_009407720.1">
    <property type="nucleotide sequence ID" value="NC_031176.2"/>
</dbReference>
<dbReference type="PANTHER" id="PTHR34939:SF1">
    <property type="entry name" value="PHOTOSYSTEM I REACTION CENTER SUBUNIT III, CHLOROPLASTIC"/>
    <property type="match status" value="1"/>
</dbReference>
<comment type="subcellular location">
    <subcellularLocation>
        <location evidence="1">Plastid</location>
        <location evidence="1">Chloroplast thylakoid membrane</location>
    </subcellularLocation>
</comment>
<keyword evidence="6 15" id="KW-0732">Signal</keyword>
<dbReference type="InterPro" id="IPR036577">
    <property type="entry name" value="PSI_PsaF_sf"/>
</dbReference>
<comment type="similarity">
    <text evidence="2 13">Belongs to the PsaF family.</text>
</comment>
<evidence type="ECO:0000256" key="13">
    <source>
        <dbReference type="RuleBase" id="RU368107"/>
    </source>
</evidence>
<evidence type="ECO:0000256" key="3">
    <source>
        <dbReference type="ARBA" id="ARBA00016492"/>
    </source>
</evidence>
<evidence type="ECO:0000256" key="11">
    <source>
        <dbReference type="ARBA" id="ARBA00025576"/>
    </source>
</evidence>
<keyword evidence="8 14" id="KW-1133">Transmembrane helix</keyword>
<dbReference type="Pfam" id="PF02507">
    <property type="entry name" value="PSI_PsaF"/>
    <property type="match status" value="1"/>
</dbReference>
<evidence type="ECO:0000256" key="5">
    <source>
        <dbReference type="ARBA" id="ARBA00022692"/>
    </source>
</evidence>
<dbReference type="GO" id="GO:0009535">
    <property type="term" value="C:chloroplast thylakoid membrane"/>
    <property type="evidence" value="ECO:0007669"/>
    <property type="project" value="UniProtKB-SubCell"/>
</dbReference>
<feature type="transmembrane region" description="Helical" evidence="14">
    <location>
        <begin position="143"/>
        <end position="163"/>
    </location>
</feature>